<dbReference type="SMART" id="SM00811">
    <property type="entry name" value="Alpha_kinase"/>
    <property type="match status" value="1"/>
</dbReference>
<dbReference type="SUPFAM" id="SSF56112">
    <property type="entry name" value="Protein kinase-like (PK-like)"/>
    <property type="match status" value="1"/>
</dbReference>
<keyword evidence="5" id="KW-0067">ATP-binding</keyword>
<evidence type="ECO:0000256" key="1">
    <source>
        <dbReference type="ARBA" id="ARBA00022527"/>
    </source>
</evidence>
<keyword evidence="4" id="KW-0418">Kinase</keyword>
<dbReference type="InterPro" id="IPR011009">
    <property type="entry name" value="Kinase-like_dom_sf"/>
</dbReference>
<evidence type="ECO:0000256" key="5">
    <source>
        <dbReference type="ARBA" id="ARBA00022840"/>
    </source>
</evidence>
<dbReference type="InterPro" id="IPR004166">
    <property type="entry name" value="a-kinase_dom"/>
</dbReference>
<evidence type="ECO:0000313" key="8">
    <source>
        <dbReference type="Proteomes" id="UP001634394"/>
    </source>
</evidence>
<dbReference type="EMBL" id="JBJQND010000005">
    <property type="protein sequence ID" value="KAL3877739.1"/>
    <property type="molecule type" value="Genomic_DNA"/>
</dbReference>
<keyword evidence="2" id="KW-0808">Transferase</keyword>
<evidence type="ECO:0000256" key="4">
    <source>
        <dbReference type="ARBA" id="ARBA00022777"/>
    </source>
</evidence>
<dbReference type="PANTHER" id="PTHR45992">
    <property type="entry name" value="EUKARYOTIC ELONGATION FACTOR 2 KINASE-RELATED"/>
    <property type="match status" value="1"/>
</dbReference>
<gene>
    <name evidence="7" type="ORF">ACJMK2_035402</name>
</gene>
<feature type="domain" description="Alpha-type protein kinase" evidence="6">
    <location>
        <begin position="1"/>
        <end position="239"/>
    </location>
</feature>
<keyword evidence="8" id="KW-1185">Reference proteome</keyword>
<sequence>MGNLLAINNTTFPTKEPFKYNYHYWTSFEPYAKWIGTQHKVFKGHAFHKRNYMTCTKVVVKTKINCHACPRHWESYMNCHQEAEILASEFNKRCHDISVKIAFITPSIASMDDISDFMKIYRVFKRSNKLLQEDEAVLLEERLLGDFKHFLSAKGQTFGEEYEELHAYSHFTYQMTNGQIVVSDLKGVVHDGVLRLTNPTIHSRDRRFGPKDDGEAGISRVCINHRCNKICQSIGLVPIGFG</sequence>
<name>A0ABD3WUU3_SINWO</name>
<proteinExistence type="predicted"/>
<reference evidence="7 8" key="1">
    <citation type="submission" date="2024-11" db="EMBL/GenBank/DDBJ databases">
        <title>Chromosome-level genome assembly of the freshwater bivalve Anodonta woodiana.</title>
        <authorList>
            <person name="Chen X."/>
        </authorList>
    </citation>
    <scope>NUCLEOTIDE SEQUENCE [LARGE SCALE GENOMIC DNA]</scope>
    <source>
        <strain evidence="7">MN2024</strain>
        <tissue evidence="7">Gills</tissue>
    </source>
</reference>
<dbReference type="GO" id="GO:0004674">
    <property type="term" value="F:protein serine/threonine kinase activity"/>
    <property type="evidence" value="ECO:0007669"/>
    <property type="project" value="UniProtKB-KW"/>
</dbReference>
<dbReference type="InterPro" id="IPR051852">
    <property type="entry name" value="Alpha-type_PK"/>
</dbReference>
<keyword evidence="3" id="KW-0547">Nucleotide-binding</keyword>
<dbReference type="PROSITE" id="PS51158">
    <property type="entry name" value="ALPHA_KINASE"/>
    <property type="match status" value="1"/>
</dbReference>
<comment type="caution">
    <text evidence="7">The sequence shown here is derived from an EMBL/GenBank/DDBJ whole genome shotgun (WGS) entry which is preliminary data.</text>
</comment>
<protein>
    <recommendedName>
        <fullName evidence="6">Alpha-type protein kinase domain-containing protein</fullName>
    </recommendedName>
</protein>
<accession>A0ABD3WUU3</accession>
<organism evidence="7 8">
    <name type="scientific">Sinanodonta woodiana</name>
    <name type="common">Chinese pond mussel</name>
    <name type="synonym">Anodonta woodiana</name>
    <dbReference type="NCBI Taxonomy" id="1069815"/>
    <lineage>
        <taxon>Eukaryota</taxon>
        <taxon>Metazoa</taxon>
        <taxon>Spiralia</taxon>
        <taxon>Lophotrochozoa</taxon>
        <taxon>Mollusca</taxon>
        <taxon>Bivalvia</taxon>
        <taxon>Autobranchia</taxon>
        <taxon>Heteroconchia</taxon>
        <taxon>Palaeoheterodonta</taxon>
        <taxon>Unionida</taxon>
        <taxon>Unionoidea</taxon>
        <taxon>Unionidae</taxon>
        <taxon>Unioninae</taxon>
        <taxon>Sinanodonta</taxon>
    </lineage>
</organism>
<dbReference type="GO" id="GO:0005524">
    <property type="term" value="F:ATP binding"/>
    <property type="evidence" value="ECO:0007669"/>
    <property type="project" value="UniProtKB-KW"/>
</dbReference>
<evidence type="ECO:0000313" key="7">
    <source>
        <dbReference type="EMBL" id="KAL3877739.1"/>
    </source>
</evidence>
<dbReference type="Pfam" id="PF02816">
    <property type="entry name" value="Alpha_kinase"/>
    <property type="match status" value="1"/>
</dbReference>
<evidence type="ECO:0000256" key="2">
    <source>
        <dbReference type="ARBA" id="ARBA00022679"/>
    </source>
</evidence>
<dbReference type="AlphaFoldDB" id="A0ABD3WUU3"/>
<evidence type="ECO:0000256" key="3">
    <source>
        <dbReference type="ARBA" id="ARBA00022741"/>
    </source>
</evidence>
<dbReference type="CDD" id="cd04515">
    <property type="entry name" value="Alpha_kinase"/>
    <property type="match status" value="1"/>
</dbReference>
<dbReference type="Proteomes" id="UP001634394">
    <property type="component" value="Unassembled WGS sequence"/>
</dbReference>
<keyword evidence="1" id="KW-0723">Serine/threonine-protein kinase</keyword>
<evidence type="ECO:0000259" key="6">
    <source>
        <dbReference type="PROSITE" id="PS51158"/>
    </source>
</evidence>
<dbReference type="PANTHER" id="PTHR45992:SF11">
    <property type="entry name" value="ALPHA-TYPE PROTEIN KINASE DOMAIN-CONTAINING PROTEIN"/>
    <property type="match status" value="1"/>
</dbReference>
<dbReference type="Gene3D" id="3.20.200.10">
    <property type="entry name" value="MHCK/EF2 kinase"/>
    <property type="match status" value="1"/>
</dbReference>